<name>A0A0F8Y1G6_9ZZZZ</name>
<proteinExistence type="predicted"/>
<feature type="domain" description="DNA-directed DNA polymerase family A palm" evidence="2">
    <location>
        <begin position="55"/>
        <end position="251"/>
    </location>
</feature>
<evidence type="ECO:0000313" key="3">
    <source>
        <dbReference type="EMBL" id="KKK67385.1"/>
    </source>
</evidence>
<dbReference type="SUPFAM" id="SSF56672">
    <property type="entry name" value="DNA/RNA polymerases"/>
    <property type="match status" value="1"/>
</dbReference>
<comment type="caution">
    <text evidence="3">The sequence shown here is derived from an EMBL/GenBank/DDBJ whole genome shotgun (WGS) entry which is preliminary data.</text>
</comment>
<dbReference type="InterPro" id="IPR002298">
    <property type="entry name" value="DNA_polymerase_A"/>
</dbReference>
<dbReference type="AlphaFoldDB" id="A0A0F8Y1G6"/>
<dbReference type="GO" id="GO:0006261">
    <property type="term" value="P:DNA-templated DNA replication"/>
    <property type="evidence" value="ECO:0007669"/>
    <property type="project" value="InterPro"/>
</dbReference>
<dbReference type="EMBL" id="LAZR01059641">
    <property type="protein sequence ID" value="KKK67385.1"/>
    <property type="molecule type" value="Genomic_DNA"/>
</dbReference>
<accession>A0A0F8Y1G6</accession>
<dbReference type="GO" id="GO:0003677">
    <property type="term" value="F:DNA binding"/>
    <property type="evidence" value="ECO:0007669"/>
    <property type="project" value="InterPro"/>
</dbReference>
<dbReference type="PANTHER" id="PTHR10133">
    <property type="entry name" value="DNA POLYMERASE I"/>
    <property type="match status" value="1"/>
</dbReference>
<keyword evidence="1" id="KW-0235">DNA replication</keyword>
<protein>
    <recommendedName>
        <fullName evidence="2">DNA-directed DNA polymerase family A palm domain-containing protein</fullName>
    </recommendedName>
</protein>
<dbReference type="Pfam" id="PF00476">
    <property type="entry name" value="DNA_pol_A"/>
    <property type="match status" value="1"/>
</dbReference>
<evidence type="ECO:0000259" key="2">
    <source>
        <dbReference type="Pfam" id="PF00476"/>
    </source>
</evidence>
<dbReference type="PANTHER" id="PTHR10133:SF27">
    <property type="entry name" value="DNA POLYMERASE NU"/>
    <property type="match status" value="1"/>
</dbReference>
<dbReference type="GO" id="GO:0006302">
    <property type="term" value="P:double-strand break repair"/>
    <property type="evidence" value="ECO:0007669"/>
    <property type="project" value="TreeGrafter"/>
</dbReference>
<dbReference type="InterPro" id="IPR043502">
    <property type="entry name" value="DNA/RNA_pol_sf"/>
</dbReference>
<organism evidence="3">
    <name type="scientific">marine sediment metagenome</name>
    <dbReference type="NCBI Taxonomy" id="412755"/>
    <lineage>
        <taxon>unclassified sequences</taxon>
        <taxon>metagenomes</taxon>
        <taxon>ecological metagenomes</taxon>
    </lineage>
</organism>
<dbReference type="InterPro" id="IPR001098">
    <property type="entry name" value="DNA-dir_DNA_pol_A_palm_dom"/>
</dbReference>
<dbReference type="Gene3D" id="1.10.150.20">
    <property type="entry name" value="5' to 3' exonuclease, C-terminal subdomain"/>
    <property type="match status" value="1"/>
</dbReference>
<sequence length="374" mass="43773">FWLYQRQMKQLRPGTKLKEAYDFFHDGILEFCDILEEGIPIDEPHYESVTAEYEKKIADLEKELLSSEEALRFKEVMEREIDLGSNPDLGHLFYDIMGLTPPKRTPGGRPSVDKESINSLDSDFARKVVQRREWQKITGTYSDQIRREAVNGRLYPSTNLNIPVTYRSSMNAPNLHNTPKHSEEPKKAIRSGIVAEPGCSLLEMDFGGIEVCGMAWYSQDKVLLDYLWSEDTDMHRDQAQAIFDIRPNEWENLDPKFTSMIRYFAKNCWVFPQFYGSYWRTCAGNLWDTCSELEIGDGEGTTIRQWLGMGYPRFEDRVREHEGEFWETFKGVREYQNDIGKEYRKNGYIETFLGFRFGGWMTQNNLYNYKVQGT</sequence>
<reference evidence="3" key="1">
    <citation type="journal article" date="2015" name="Nature">
        <title>Complex archaea that bridge the gap between prokaryotes and eukaryotes.</title>
        <authorList>
            <person name="Spang A."/>
            <person name="Saw J.H."/>
            <person name="Jorgensen S.L."/>
            <person name="Zaremba-Niedzwiedzka K."/>
            <person name="Martijn J."/>
            <person name="Lind A.E."/>
            <person name="van Eijk R."/>
            <person name="Schleper C."/>
            <person name="Guy L."/>
            <person name="Ettema T.J."/>
        </authorList>
    </citation>
    <scope>NUCLEOTIDE SEQUENCE</scope>
</reference>
<dbReference type="Gene3D" id="1.20.1060.10">
    <property type="entry name" value="Taq DNA Polymerase, Chain T, domain 4"/>
    <property type="match status" value="1"/>
</dbReference>
<dbReference type="GO" id="GO:0003887">
    <property type="term" value="F:DNA-directed DNA polymerase activity"/>
    <property type="evidence" value="ECO:0007669"/>
    <property type="project" value="InterPro"/>
</dbReference>
<gene>
    <name evidence="3" type="ORF">LCGC14_2954600</name>
</gene>
<feature type="non-terminal residue" evidence="3">
    <location>
        <position position="374"/>
    </location>
</feature>
<evidence type="ECO:0000256" key="1">
    <source>
        <dbReference type="ARBA" id="ARBA00022705"/>
    </source>
</evidence>
<feature type="non-terminal residue" evidence="3">
    <location>
        <position position="1"/>
    </location>
</feature>
<dbReference type="Gene3D" id="3.30.70.370">
    <property type="match status" value="1"/>
</dbReference>